<evidence type="ECO:0000313" key="7">
    <source>
        <dbReference type="EMBL" id="KAJ8424646.1"/>
    </source>
</evidence>
<dbReference type="EMBL" id="JAKOGI010001628">
    <property type="protein sequence ID" value="KAJ8424646.1"/>
    <property type="molecule type" value="Genomic_DNA"/>
</dbReference>
<dbReference type="Proteomes" id="UP001153076">
    <property type="component" value="Unassembled WGS sequence"/>
</dbReference>
<comment type="similarity">
    <text evidence="2">Belongs to the MAP65/ASE1 family.</text>
</comment>
<reference evidence="7" key="1">
    <citation type="submission" date="2022-04" db="EMBL/GenBank/DDBJ databases">
        <title>Carnegiea gigantea Genome sequencing and assembly v2.</title>
        <authorList>
            <person name="Copetti D."/>
            <person name="Sanderson M.J."/>
            <person name="Burquez A."/>
            <person name="Wojciechowski M.F."/>
        </authorList>
    </citation>
    <scope>NUCLEOTIDE SEQUENCE</scope>
    <source>
        <strain evidence="7">SGP5-SGP5p</strain>
        <tissue evidence="7">Aerial part</tissue>
    </source>
</reference>
<name>A0A9Q1GPS9_9CARY</name>
<gene>
    <name evidence="7" type="ORF">Cgig2_016915</name>
</gene>
<sequence>MRTSSPSMSQTTCGSLLQELQKIWDEIGESDTERDKMLLELEQECLDIYRRKVENTRKHKADLYEALADAEAEIAELISVLGEKTSFSRAKGTLKEQLSSMKPILEELRVKKEQRVKEFLEIKSQIIRICAEIAGNDQLINNAEAHLDEHDLTAKRLAECRSHLEELQNEKVLRLQKVNGHINGLYELSMTMCVDFRAMLAEIHPSLVDPGCGQSKSISNDTLAKLMGAVNSLKQEKQQRLQKVQDLASTLIELWSILETSTVEQKKFEHVTSLISSSVDEVSRPGFLSLNVIEKCVNEVEQLSTLKASKMKELVLKRQTELEEIYKGVHVDFDTDGVRKTLINSIDSGNVDLSDILSCMDDKIKQAKEEAQSRKDILDKLEKWKHASEEENWLDEYEKDENRYCAGRGVHKNLKRAEKARLMVSKIPCEFVFIRLLFWLKLRVFFQLCHLKMHWKVHCALVENLMSKIKTWESERGTQFLYDKEPLLRQLEEYTVLRQHREEEKRRAREQKKLQEQLATEKEAIFGSRPNVKKPLGQSNHNTIVGTPVARRGGTPSGHLGISGSKERRDSIRVGGLIPVNFVALPKDDPVSRGN</sequence>
<dbReference type="Pfam" id="PF03999">
    <property type="entry name" value="MAP65_ASE1"/>
    <property type="match status" value="2"/>
</dbReference>
<evidence type="ECO:0000256" key="2">
    <source>
        <dbReference type="ARBA" id="ARBA00006187"/>
    </source>
</evidence>
<keyword evidence="8" id="KW-1185">Reference proteome</keyword>
<protein>
    <recommendedName>
        <fullName evidence="9">65-kDa microtubule-associated protein 5</fullName>
    </recommendedName>
</protein>
<dbReference type="GO" id="GO:0005819">
    <property type="term" value="C:spindle"/>
    <property type="evidence" value="ECO:0007669"/>
    <property type="project" value="TreeGrafter"/>
</dbReference>
<dbReference type="GO" id="GO:0005874">
    <property type="term" value="C:microtubule"/>
    <property type="evidence" value="ECO:0007669"/>
    <property type="project" value="UniProtKB-KW"/>
</dbReference>
<evidence type="ECO:0000256" key="4">
    <source>
        <dbReference type="ARBA" id="ARBA00023212"/>
    </source>
</evidence>
<dbReference type="OrthoDB" id="642895at2759"/>
<keyword evidence="3" id="KW-0493">Microtubule</keyword>
<comment type="caution">
    <text evidence="7">The sequence shown here is derived from an EMBL/GenBank/DDBJ whole genome shotgun (WGS) entry which is preliminary data.</text>
</comment>
<keyword evidence="4" id="KW-0206">Cytoskeleton</keyword>
<dbReference type="GO" id="GO:0000226">
    <property type="term" value="P:microtubule cytoskeleton organization"/>
    <property type="evidence" value="ECO:0007669"/>
    <property type="project" value="InterPro"/>
</dbReference>
<dbReference type="GO" id="GO:0008017">
    <property type="term" value="F:microtubule binding"/>
    <property type="evidence" value="ECO:0007669"/>
    <property type="project" value="InterPro"/>
</dbReference>
<evidence type="ECO:0008006" key="9">
    <source>
        <dbReference type="Google" id="ProtNLM"/>
    </source>
</evidence>
<evidence type="ECO:0000256" key="5">
    <source>
        <dbReference type="SAM" id="Coils"/>
    </source>
</evidence>
<evidence type="ECO:0000256" key="3">
    <source>
        <dbReference type="ARBA" id="ARBA00022701"/>
    </source>
</evidence>
<accession>A0A9Q1GPS9</accession>
<evidence type="ECO:0000313" key="8">
    <source>
        <dbReference type="Proteomes" id="UP001153076"/>
    </source>
</evidence>
<keyword evidence="4" id="KW-0963">Cytoplasm</keyword>
<feature type="region of interest" description="Disordered" evidence="6">
    <location>
        <begin position="545"/>
        <end position="567"/>
    </location>
</feature>
<dbReference type="InterPro" id="IPR007145">
    <property type="entry name" value="MAP65_Ase1_PRC1"/>
</dbReference>
<dbReference type="Gene3D" id="1.20.58.1520">
    <property type="match status" value="1"/>
</dbReference>
<evidence type="ECO:0000256" key="6">
    <source>
        <dbReference type="SAM" id="MobiDB-lite"/>
    </source>
</evidence>
<comment type="subcellular location">
    <subcellularLocation>
        <location evidence="1">Cytoplasm</location>
        <location evidence="1">Cytoskeleton</location>
    </subcellularLocation>
</comment>
<keyword evidence="5" id="KW-0175">Coiled coil</keyword>
<dbReference type="GO" id="GO:0005737">
    <property type="term" value="C:cytoplasm"/>
    <property type="evidence" value="ECO:0007669"/>
    <property type="project" value="TreeGrafter"/>
</dbReference>
<feature type="coiled-coil region" evidence="5">
    <location>
        <begin position="53"/>
        <end position="80"/>
    </location>
</feature>
<proteinExistence type="inferred from homology"/>
<evidence type="ECO:0000256" key="1">
    <source>
        <dbReference type="ARBA" id="ARBA00004245"/>
    </source>
</evidence>
<dbReference type="PANTHER" id="PTHR19321">
    <property type="entry name" value="PROTEIN REGULATOR OF CYTOKINESIS 1 PRC1-RELATED"/>
    <property type="match status" value="1"/>
</dbReference>
<organism evidence="7 8">
    <name type="scientific">Carnegiea gigantea</name>
    <dbReference type="NCBI Taxonomy" id="171969"/>
    <lineage>
        <taxon>Eukaryota</taxon>
        <taxon>Viridiplantae</taxon>
        <taxon>Streptophyta</taxon>
        <taxon>Embryophyta</taxon>
        <taxon>Tracheophyta</taxon>
        <taxon>Spermatophyta</taxon>
        <taxon>Magnoliopsida</taxon>
        <taxon>eudicotyledons</taxon>
        <taxon>Gunneridae</taxon>
        <taxon>Pentapetalae</taxon>
        <taxon>Caryophyllales</taxon>
        <taxon>Cactineae</taxon>
        <taxon>Cactaceae</taxon>
        <taxon>Cactoideae</taxon>
        <taxon>Echinocereeae</taxon>
        <taxon>Carnegiea</taxon>
    </lineage>
</organism>
<dbReference type="PANTHER" id="PTHR19321:SF4">
    <property type="entry name" value="65-KDA MICROTUBULE-ASSOCIATED PROTEIN 5"/>
    <property type="match status" value="1"/>
</dbReference>
<dbReference type="AlphaFoldDB" id="A0A9Q1GPS9"/>
<feature type="coiled-coil region" evidence="5">
    <location>
        <begin position="491"/>
        <end position="521"/>
    </location>
</feature>